<comment type="cofactor">
    <cofactor evidence="1">
        <name>FAD</name>
        <dbReference type="ChEBI" id="CHEBI:57692"/>
    </cofactor>
</comment>
<accession>A0AAV0QNN4</accession>
<evidence type="ECO:0000259" key="8">
    <source>
        <dbReference type="PROSITE" id="PS51387"/>
    </source>
</evidence>
<dbReference type="Proteomes" id="UP001154282">
    <property type="component" value="Unassembled WGS sequence"/>
</dbReference>
<sequence>MNPLRSFLLLRPTLPLLLLLLLIFSSTWSTSSTAGDHNNFLLCLGSRNTTVSPNSDLIHTPNSASYSSVFQFSIRNTRFNDTAASTRPTAIITPKTISQVQSAVVCARTHDVQVRVRSGGHDFEGMSYVSTSPSSTQPFLLIDLINLRNVAVDVPSKSAWVQAGAVLGEVYHGIASASGTLAFPAGICPTVGVGGHVSGGGYGMLIRKHGIAADNVLDAQLVDARGRVLDRAAMGEDVFWAIRGGGGNTYGIVVSWKINLVTVPARLTAFTAVRTSEENVTRVFDRFQHVVDKLPDDLSILLTLNTVNYSTAKGKPTATMQAVFQGLYVGETETLLGVMKQSFPGLELTGQDCREMSWIQSILYFAGYPNNATYDELLDSRSSAPVQFDKVKAKSDYVEAPLPVKVLQGIWKRLYELESGPSFLQIIPHGGMMSRISDSSIPYPHRAGNVYKIQYYAVWSREGKEVEKRYLDWIRRLYEFTTPYVSKNPRGAYVNSRDLDLGRNNLGKITSYRQARIWGEKYYKHNFERLARAKAAIDPSNFFRNEQSVPPFTG</sequence>
<protein>
    <recommendedName>
        <fullName evidence="8">FAD-binding PCMH-type domain-containing protein</fullName>
    </recommendedName>
</protein>
<dbReference type="InterPro" id="IPR012951">
    <property type="entry name" value="BBE"/>
</dbReference>
<evidence type="ECO:0000256" key="6">
    <source>
        <dbReference type="ARBA" id="ARBA00023180"/>
    </source>
</evidence>
<evidence type="ECO:0000313" key="9">
    <source>
        <dbReference type="EMBL" id="CAI0545928.1"/>
    </source>
</evidence>
<dbReference type="InterPro" id="IPR036318">
    <property type="entry name" value="FAD-bd_PCMH-like_sf"/>
</dbReference>
<dbReference type="Gene3D" id="3.40.462.20">
    <property type="match status" value="1"/>
</dbReference>
<comment type="similarity">
    <text evidence="2">Belongs to the oxygen-dependent FAD-linked oxidoreductase family.</text>
</comment>
<keyword evidence="4 7" id="KW-0732">Signal</keyword>
<evidence type="ECO:0000313" key="10">
    <source>
        <dbReference type="Proteomes" id="UP001154282"/>
    </source>
</evidence>
<dbReference type="EMBL" id="CAMGYJ010000009">
    <property type="protein sequence ID" value="CAI0545928.1"/>
    <property type="molecule type" value="Genomic_DNA"/>
</dbReference>
<dbReference type="GO" id="GO:0016491">
    <property type="term" value="F:oxidoreductase activity"/>
    <property type="evidence" value="ECO:0007669"/>
    <property type="project" value="InterPro"/>
</dbReference>
<evidence type="ECO:0000256" key="3">
    <source>
        <dbReference type="ARBA" id="ARBA00022630"/>
    </source>
</evidence>
<keyword evidence="6" id="KW-0325">Glycoprotein</keyword>
<dbReference type="InterPro" id="IPR016169">
    <property type="entry name" value="FAD-bd_PCMH_sub2"/>
</dbReference>
<keyword evidence="5" id="KW-0274">FAD</keyword>
<name>A0AAV0QNN4_9ROSI</name>
<evidence type="ECO:0000256" key="4">
    <source>
        <dbReference type="ARBA" id="ARBA00022729"/>
    </source>
</evidence>
<comment type="caution">
    <text evidence="9">The sequence shown here is derived from an EMBL/GenBank/DDBJ whole genome shotgun (WGS) entry which is preliminary data.</text>
</comment>
<gene>
    <name evidence="9" type="ORF">LITE_LOCUS43746</name>
</gene>
<dbReference type="GO" id="GO:0071949">
    <property type="term" value="F:FAD binding"/>
    <property type="evidence" value="ECO:0007669"/>
    <property type="project" value="InterPro"/>
</dbReference>
<reference evidence="9" key="1">
    <citation type="submission" date="2022-08" db="EMBL/GenBank/DDBJ databases">
        <authorList>
            <person name="Gutierrez-Valencia J."/>
        </authorList>
    </citation>
    <scope>NUCLEOTIDE SEQUENCE</scope>
</reference>
<feature type="signal peptide" evidence="7">
    <location>
        <begin position="1"/>
        <end position="29"/>
    </location>
</feature>
<feature type="domain" description="FAD-binding PCMH-type" evidence="8">
    <location>
        <begin position="84"/>
        <end position="263"/>
    </location>
</feature>
<evidence type="ECO:0000256" key="7">
    <source>
        <dbReference type="SAM" id="SignalP"/>
    </source>
</evidence>
<keyword evidence="10" id="KW-1185">Reference proteome</keyword>
<organism evidence="9 10">
    <name type="scientific">Linum tenue</name>
    <dbReference type="NCBI Taxonomy" id="586396"/>
    <lineage>
        <taxon>Eukaryota</taxon>
        <taxon>Viridiplantae</taxon>
        <taxon>Streptophyta</taxon>
        <taxon>Embryophyta</taxon>
        <taxon>Tracheophyta</taxon>
        <taxon>Spermatophyta</taxon>
        <taxon>Magnoliopsida</taxon>
        <taxon>eudicotyledons</taxon>
        <taxon>Gunneridae</taxon>
        <taxon>Pentapetalae</taxon>
        <taxon>rosids</taxon>
        <taxon>fabids</taxon>
        <taxon>Malpighiales</taxon>
        <taxon>Linaceae</taxon>
        <taxon>Linum</taxon>
    </lineage>
</organism>
<dbReference type="AlphaFoldDB" id="A0AAV0QNN4"/>
<proteinExistence type="inferred from homology"/>
<keyword evidence="3" id="KW-0285">Flavoprotein</keyword>
<dbReference type="Gene3D" id="3.30.465.10">
    <property type="match status" value="1"/>
</dbReference>
<dbReference type="InterPro" id="IPR006094">
    <property type="entry name" value="Oxid_FAD_bind_N"/>
</dbReference>
<evidence type="ECO:0000256" key="5">
    <source>
        <dbReference type="ARBA" id="ARBA00022827"/>
    </source>
</evidence>
<dbReference type="Pfam" id="PF08031">
    <property type="entry name" value="BBE"/>
    <property type="match status" value="1"/>
</dbReference>
<evidence type="ECO:0000256" key="2">
    <source>
        <dbReference type="ARBA" id="ARBA00005466"/>
    </source>
</evidence>
<evidence type="ECO:0000256" key="1">
    <source>
        <dbReference type="ARBA" id="ARBA00001974"/>
    </source>
</evidence>
<dbReference type="Pfam" id="PF01565">
    <property type="entry name" value="FAD_binding_4"/>
    <property type="match status" value="1"/>
</dbReference>
<dbReference type="PROSITE" id="PS51387">
    <property type="entry name" value="FAD_PCMH"/>
    <property type="match status" value="1"/>
</dbReference>
<dbReference type="PANTHER" id="PTHR32448">
    <property type="entry name" value="OS08G0158400 PROTEIN"/>
    <property type="match status" value="1"/>
</dbReference>
<dbReference type="InterPro" id="IPR016166">
    <property type="entry name" value="FAD-bd_PCMH"/>
</dbReference>
<dbReference type="InterPro" id="IPR016167">
    <property type="entry name" value="FAD-bd_PCMH_sub1"/>
</dbReference>
<dbReference type="Gene3D" id="3.30.43.10">
    <property type="entry name" value="Uridine Diphospho-n-acetylenolpyruvylglucosamine Reductase, domain 2"/>
    <property type="match status" value="1"/>
</dbReference>
<dbReference type="SUPFAM" id="SSF56176">
    <property type="entry name" value="FAD-binding/transporter-associated domain-like"/>
    <property type="match status" value="1"/>
</dbReference>
<feature type="chain" id="PRO_5043751425" description="FAD-binding PCMH-type domain-containing protein" evidence="7">
    <location>
        <begin position="30"/>
        <end position="554"/>
    </location>
</feature>